<sequence>MQPDTTRRSLLGGIAATGSAALAGCSGMTPFVGQRLERSETIDPDDAETVAIRGEAGRITVVGNDADEIHLELEKQSSSIRTDLEELALRTDRADDLLELRSEWDGNEGWFQSRPTMNIDADVPRDVALETIRTSVGRVTVRDVVGDLAVDTSTGRVDVANVDGAVGVTTNTGRVEVRNVDALEDVRTSTGRVGVDVPAIDGDTTIATNTGRVDAAIGPDVDADLHVETSTGRIDVGDLELTDVDRDDDRVRGTLGDGGPALRVETSTGRVTLTTLE</sequence>
<dbReference type="OrthoDB" id="214853at2157"/>
<gene>
    <name evidence="1" type="ORF">B1756_11955</name>
</gene>
<keyword evidence="2" id="KW-1185">Reference proteome</keyword>
<dbReference type="RefSeq" id="WP_086888740.1">
    <property type="nucleotide sequence ID" value="NZ_CP019893.1"/>
</dbReference>
<dbReference type="EMBL" id="CP019893">
    <property type="protein sequence ID" value="ARS90369.1"/>
    <property type="molecule type" value="Genomic_DNA"/>
</dbReference>
<dbReference type="Proteomes" id="UP000250088">
    <property type="component" value="Chromosome"/>
</dbReference>
<dbReference type="KEGG" id="naj:B1756_11955"/>
<organism evidence="1 2">
    <name type="scientific">Natrarchaeobaculum aegyptiacum</name>
    <dbReference type="NCBI Taxonomy" id="745377"/>
    <lineage>
        <taxon>Archaea</taxon>
        <taxon>Methanobacteriati</taxon>
        <taxon>Methanobacteriota</taxon>
        <taxon>Stenosarchaea group</taxon>
        <taxon>Halobacteria</taxon>
        <taxon>Halobacteriales</taxon>
        <taxon>Natrialbaceae</taxon>
        <taxon>Natrarchaeobaculum</taxon>
    </lineage>
</organism>
<dbReference type="AlphaFoldDB" id="A0A2Z2HT56"/>
<accession>A0A2Z2HT56</accession>
<dbReference type="GeneID" id="32894802"/>
<dbReference type="PROSITE" id="PS51318">
    <property type="entry name" value="TAT"/>
    <property type="match status" value="1"/>
</dbReference>
<evidence type="ECO:0000313" key="2">
    <source>
        <dbReference type="Proteomes" id="UP000250088"/>
    </source>
</evidence>
<dbReference type="PROSITE" id="PS51257">
    <property type="entry name" value="PROKAR_LIPOPROTEIN"/>
    <property type="match status" value="1"/>
</dbReference>
<name>A0A2Z2HT56_9EURY</name>
<dbReference type="InterPro" id="IPR006311">
    <property type="entry name" value="TAT_signal"/>
</dbReference>
<evidence type="ECO:0000313" key="1">
    <source>
        <dbReference type="EMBL" id="ARS90369.1"/>
    </source>
</evidence>
<protein>
    <submittedName>
        <fullName evidence="1">Uncharacterized protein</fullName>
    </submittedName>
</protein>
<proteinExistence type="predicted"/>
<reference evidence="2" key="1">
    <citation type="submission" date="2017-02" db="EMBL/GenBank/DDBJ databases">
        <title>Natronthermophilus aegyptiacus gen. nov.,sp. nov., an aerobic, extremely halophilic alkalithermophilic archaeon isolated from the athalassohaline Wadi An Natrun, Egypt.</title>
        <authorList>
            <person name="Zhao B."/>
        </authorList>
    </citation>
    <scope>NUCLEOTIDE SEQUENCE [LARGE SCALE GENOMIC DNA]</scope>
    <source>
        <strain evidence="2">JW/NM-HA 15</strain>
    </source>
</reference>